<dbReference type="InterPro" id="IPR012337">
    <property type="entry name" value="RNaseH-like_sf"/>
</dbReference>
<sequence>MDNLPNLSTVCQCLNQLELQGFRSLLDDHRAKKLFTGNTIQLHVAGQLLGATSYDMITEQLQAYEPLQAMTGLTSVSPSALSRKTSGLCTDILQALFLKLVAAIQQCHPDQTTSLPAGKTLRLVDATELTLPVQRASWANYSKNKHGVKMHTRVVVANPEKLVYPDRIIASTVDVNETELSLELVTDPDAIHVMDRGYQKHAHFEHWEQQNLRFITRVRENTRFEVTRDFRVPKGDQDFILSDRKVILHKCRSRLRLLIFRDGQGKEYYLITNCFDVSAADLAQMYKHRWL</sequence>
<dbReference type="GO" id="GO:0003677">
    <property type="term" value="F:DNA binding"/>
    <property type="evidence" value="ECO:0007669"/>
    <property type="project" value="UniProtKB-KW"/>
</dbReference>
<dbReference type="GO" id="GO:0004803">
    <property type="term" value="F:transposase activity"/>
    <property type="evidence" value="ECO:0007669"/>
    <property type="project" value="InterPro"/>
</dbReference>
<accession>A0A2W6NBE0</accession>
<dbReference type="PANTHER" id="PTHR33258:SF1">
    <property type="entry name" value="TRANSPOSASE INSL FOR INSERTION SEQUENCE ELEMENT IS186A-RELATED"/>
    <property type="match status" value="1"/>
</dbReference>
<dbReference type="InterPro" id="IPR047952">
    <property type="entry name" value="Transpos_IS4"/>
</dbReference>
<dbReference type="AlphaFoldDB" id="A0A2W6NBE0"/>
<comment type="similarity">
    <text evidence="1">Belongs to the transposase 11 family.</text>
</comment>
<dbReference type="Proteomes" id="UP000249204">
    <property type="component" value="Unassembled WGS sequence"/>
</dbReference>
<evidence type="ECO:0000259" key="5">
    <source>
        <dbReference type="Pfam" id="PF01609"/>
    </source>
</evidence>
<feature type="non-terminal residue" evidence="6">
    <location>
        <position position="291"/>
    </location>
</feature>
<proteinExistence type="inferred from homology"/>
<keyword evidence="4" id="KW-0233">DNA recombination</keyword>
<protein>
    <submittedName>
        <fullName evidence="6">IS4 family transposase</fullName>
    </submittedName>
</protein>
<keyword evidence="3" id="KW-0238">DNA-binding</keyword>
<feature type="domain" description="Transposase IS4-like" evidence="5">
    <location>
        <begin position="118"/>
        <end position="290"/>
    </location>
</feature>
<evidence type="ECO:0000256" key="4">
    <source>
        <dbReference type="ARBA" id="ARBA00023172"/>
    </source>
</evidence>
<dbReference type="SUPFAM" id="SSF53098">
    <property type="entry name" value="Ribonuclease H-like"/>
    <property type="match status" value="1"/>
</dbReference>
<reference evidence="6 7" key="1">
    <citation type="submission" date="2018-06" db="EMBL/GenBank/DDBJ databases">
        <title>Isolation of heavy metals resistant Paenibacillus silvae NC2 from Gold-Copper mine in ZiJin, China.</title>
        <authorList>
            <person name="Xu J."/>
            <person name="Mazhar H.S."/>
            <person name="Rensing C."/>
        </authorList>
    </citation>
    <scope>NUCLEOTIDE SEQUENCE [LARGE SCALE GENOMIC DNA]</scope>
    <source>
        <strain evidence="6 7">NC2</strain>
    </source>
</reference>
<dbReference type="RefSeq" id="WP_111273487.1">
    <property type="nucleotide sequence ID" value="NZ_QKWW01000115.1"/>
</dbReference>
<evidence type="ECO:0000256" key="3">
    <source>
        <dbReference type="ARBA" id="ARBA00023125"/>
    </source>
</evidence>
<evidence type="ECO:0000313" key="7">
    <source>
        <dbReference type="Proteomes" id="UP000249204"/>
    </source>
</evidence>
<name>A0A2W6NBE0_9BACL</name>
<dbReference type="EMBL" id="QKWW01000115">
    <property type="protein sequence ID" value="PZT52278.1"/>
    <property type="molecule type" value="Genomic_DNA"/>
</dbReference>
<dbReference type="NCBIfam" id="NF033592">
    <property type="entry name" value="transpos_IS4_1"/>
    <property type="match status" value="1"/>
</dbReference>
<comment type="caution">
    <text evidence="6">The sequence shown here is derived from an EMBL/GenBank/DDBJ whole genome shotgun (WGS) entry which is preliminary data.</text>
</comment>
<dbReference type="GO" id="GO:0006313">
    <property type="term" value="P:DNA transposition"/>
    <property type="evidence" value="ECO:0007669"/>
    <property type="project" value="InterPro"/>
</dbReference>
<evidence type="ECO:0000256" key="1">
    <source>
        <dbReference type="ARBA" id="ARBA00010075"/>
    </source>
</evidence>
<evidence type="ECO:0000256" key="2">
    <source>
        <dbReference type="ARBA" id="ARBA00022578"/>
    </source>
</evidence>
<dbReference type="InterPro" id="IPR002559">
    <property type="entry name" value="Transposase_11"/>
</dbReference>
<dbReference type="PANTHER" id="PTHR33258">
    <property type="entry name" value="TRANSPOSASE INSL FOR INSERTION SEQUENCE ELEMENT IS186A-RELATED"/>
    <property type="match status" value="1"/>
</dbReference>
<dbReference type="Pfam" id="PF01609">
    <property type="entry name" value="DDE_Tnp_1"/>
    <property type="match status" value="1"/>
</dbReference>
<gene>
    <name evidence="6" type="ORF">DN757_28215</name>
</gene>
<keyword evidence="2" id="KW-0815">Transposition</keyword>
<organism evidence="6 7">
    <name type="scientific">Paenibacillus silvae</name>
    <dbReference type="NCBI Taxonomy" id="1325358"/>
    <lineage>
        <taxon>Bacteria</taxon>
        <taxon>Bacillati</taxon>
        <taxon>Bacillota</taxon>
        <taxon>Bacilli</taxon>
        <taxon>Bacillales</taxon>
        <taxon>Paenibacillaceae</taxon>
        <taxon>Paenibacillus</taxon>
    </lineage>
</organism>
<evidence type="ECO:0000313" key="6">
    <source>
        <dbReference type="EMBL" id="PZT52278.1"/>
    </source>
</evidence>